<accession>A0A5C0SP06</accession>
<evidence type="ECO:0000256" key="9">
    <source>
        <dbReference type="ARBA" id="ARBA00023201"/>
    </source>
</evidence>
<keyword evidence="4 10" id="KW-0812">Transmembrane</keyword>
<comment type="subcellular location">
    <subcellularLocation>
        <location evidence="1">Membrane</location>
        <topology evidence="1">Multi-pass membrane protein</topology>
    </subcellularLocation>
</comment>
<gene>
    <name evidence="12" type="ORF">FPV09_11005</name>
</gene>
<evidence type="ECO:0000313" key="12">
    <source>
        <dbReference type="EMBL" id="QEK15517.1"/>
    </source>
</evidence>
<feature type="transmembrane region" description="Helical" evidence="10">
    <location>
        <begin position="160"/>
        <end position="179"/>
    </location>
</feature>
<evidence type="ECO:0000256" key="1">
    <source>
        <dbReference type="ARBA" id="ARBA00004141"/>
    </source>
</evidence>
<keyword evidence="6" id="KW-0915">Sodium</keyword>
<dbReference type="AlphaFoldDB" id="A0A5C0SP06"/>
<keyword evidence="9" id="KW-0739">Sodium transport</keyword>
<organism evidence="12 13">
    <name type="scientific">Thermococcus aciditolerans</name>
    <dbReference type="NCBI Taxonomy" id="2598455"/>
    <lineage>
        <taxon>Archaea</taxon>
        <taxon>Methanobacteriati</taxon>
        <taxon>Methanobacteriota</taxon>
        <taxon>Thermococci</taxon>
        <taxon>Thermococcales</taxon>
        <taxon>Thermococcaceae</taxon>
        <taxon>Thermococcus</taxon>
    </lineage>
</organism>
<dbReference type="KEGG" id="them:FPV09_11005"/>
<dbReference type="InterPro" id="IPR038770">
    <property type="entry name" value="Na+/solute_symporter_sf"/>
</dbReference>
<feature type="domain" description="Cation/H+ exchanger transmembrane" evidence="11">
    <location>
        <begin position="31"/>
        <end position="391"/>
    </location>
</feature>
<feature type="transmembrane region" description="Helical" evidence="10">
    <location>
        <begin position="232"/>
        <end position="248"/>
    </location>
</feature>
<keyword evidence="3" id="KW-0050">Antiport</keyword>
<evidence type="ECO:0000256" key="10">
    <source>
        <dbReference type="SAM" id="Phobius"/>
    </source>
</evidence>
<dbReference type="GO" id="GO:0015297">
    <property type="term" value="F:antiporter activity"/>
    <property type="evidence" value="ECO:0007669"/>
    <property type="project" value="UniProtKB-KW"/>
</dbReference>
<dbReference type="GO" id="GO:0006814">
    <property type="term" value="P:sodium ion transport"/>
    <property type="evidence" value="ECO:0007669"/>
    <property type="project" value="UniProtKB-KW"/>
</dbReference>
<keyword evidence="7" id="KW-0406">Ion transport</keyword>
<dbReference type="InterPro" id="IPR006153">
    <property type="entry name" value="Cation/H_exchanger_TM"/>
</dbReference>
<name>A0A5C0SP06_9EURY</name>
<reference evidence="12 13" key="1">
    <citation type="submission" date="2019-07" db="EMBL/GenBank/DDBJ databases">
        <title>Complete genome of Thermococcus acidophilus.</title>
        <authorList>
            <person name="Li X."/>
        </authorList>
    </citation>
    <scope>NUCLEOTIDE SEQUENCE [LARGE SCALE GENOMIC DNA]</scope>
    <source>
        <strain evidence="12 13">SY113</strain>
    </source>
</reference>
<keyword evidence="2" id="KW-0813">Transport</keyword>
<keyword evidence="13" id="KW-1185">Reference proteome</keyword>
<dbReference type="Pfam" id="PF00999">
    <property type="entry name" value="Na_H_Exchanger"/>
    <property type="match status" value="1"/>
</dbReference>
<feature type="transmembrane region" description="Helical" evidence="10">
    <location>
        <begin position="371"/>
        <end position="391"/>
    </location>
</feature>
<feature type="transmembrane region" description="Helical" evidence="10">
    <location>
        <begin position="191"/>
        <end position="212"/>
    </location>
</feature>
<evidence type="ECO:0000259" key="11">
    <source>
        <dbReference type="Pfam" id="PF00999"/>
    </source>
</evidence>
<evidence type="ECO:0000313" key="13">
    <source>
        <dbReference type="Proteomes" id="UP000322631"/>
    </source>
</evidence>
<evidence type="ECO:0000256" key="2">
    <source>
        <dbReference type="ARBA" id="ARBA00022448"/>
    </source>
</evidence>
<evidence type="ECO:0000256" key="7">
    <source>
        <dbReference type="ARBA" id="ARBA00023065"/>
    </source>
</evidence>
<dbReference type="EMBL" id="CP041932">
    <property type="protein sequence ID" value="QEK15517.1"/>
    <property type="molecule type" value="Genomic_DNA"/>
</dbReference>
<proteinExistence type="predicted"/>
<feature type="transmembrane region" description="Helical" evidence="10">
    <location>
        <begin position="130"/>
        <end position="148"/>
    </location>
</feature>
<feature type="transmembrane region" description="Helical" evidence="10">
    <location>
        <begin position="20"/>
        <end position="38"/>
    </location>
</feature>
<feature type="transmembrane region" description="Helical" evidence="10">
    <location>
        <begin position="45"/>
        <end position="65"/>
    </location>
</feature>
<dbReference type="Gene3D" id="1.20.1530.20">
    <property type="match status" value="1"/>
</dbReference>
<dbReference type="GO" id="GO:0016020">
    <property type="term" value="C:membrane"/>
    <property type="evidence" value="ECO:0007669"/>
    <property type="project" value="UniProtKB-SubCell"/>
</dbReference>
<feature type="transmembrane region" description="Helical" evidence="10">
    <location>
        <begin position="104"/>
        <end position="124"/>
    </location>
</feature>
<protein>
    <submittedName>
        <fullName evidence="12">Cation:proton antiporter</fullName>
    </submittedName>
</protein>
<sequence>MTANSHGTIKGFLKSAAHKGTMEIIGYVFVIIAFARLLAEGFERLGYPGFLGEITAGMILSAILVNMPRDQMALLAELGLFFLMISAGLEVTPEELHYAGRRTLPLYILTYGVMFLTTIPFTGGRVGPDNVITAAILSIASAPIVLRLKRFFGSDFLHVALSYAVISEIFGLFLVYMVIRFNENPGDYGPILSSVLKDLAFVGTLLYINYLLGIKQKVRIIRFLRRLKSDEAVFGLFMVFSTSLAFISEEIGMHFSIGGFLAGLMMHSDLVGTKQYDRLTTIVSGVTYGIFAPIFFAWRGLNFETELSFVVIEFFAAIYAVRLTLSVLAVRKTDLSTSLVRGAGIASFGVLGLLIGEIGFVSGVLSEHMYAMASLASVLGIFASATLGRVVNHHQKKRSSSAA</sequence>
<evidence type="ECO:0000256" key="3">
    <source>
        <dbReference type="ARBA" id="ARBA00022449"/>
    </source>
</evidence>
<feature type="transmembrane region" description="Helical" evidence="10">
    <location>
        <begin position="71"/>
        <end position="92"/>
    </location>
</feature>
<feature type="transmembrane region" description="Helical" evidence="10">
    <location>
        <begin position="279"/>
        <end position="301"/>
    </location>
</feature>
<dbReference type="PANTHER" id="PTHR43562">
    <property type="entry name" value="NAPA-TYPE SODIUM/HYDROGEN ANTIPORTER"/>
    <property type="match status" value="1"/>
</dbReference>
<feature type="transmembrane region" description="Helical" evidence="10">
    <location>
        <begin position="254"/>
        <end position="272"/>
    </location>
</feature>
<feature type="transmembrane region" description="Helical" evidence="10">
    <location>
        <begin position="307"/>
        <end position="330"/>
    </location>
</feature>
<evidence type="ECO:0000256" key="8">
    <source>
        <dbReference type="ARBA" id="ARBA00023136"/>
    </source>
</evidence>
<evidence type="ECO:0000256" key="4">
    <source>
        <dbReference type="ARBA" id="ARBA00022692"/>
    </source>
</evidence>
<evidence type="ECO:0000256" key="6">
    <source>
        <dbReference type="ARBA" id="ARBA00023053"/>
    </source>
</evidence>
<dbReference type="Proteomes" id="UP000322631">
    <property type="component" value="Chromosome"/>
</dbReference>
<dbReference type="GO" id="GO:1902600">
    <property type="term" value="P:proton transmembrane transport"/>
    <property type="evidence" value="ECO:0007669"/>
    <property type="project" value="InterPro"/>
</dbReference>
<feature type="transmembrane region" description="Helical" evidence="10">
    <location>
        <begin position="342"/>
        <end position="365"/>
    </location>
</feature>
<evidence type="ECO:0000256" key="5">
    <source>
        <dbReference type="ARBA" id="ARBA00022989"/>
    </source>
</evidence>
<dbReference type="PANTHER" id="PTHR43562:SF3">
    <property type="entry name" value="SODIUM ION_PROTON EXCHANGER (EUROFUNG)"/>
    <property type="match status" value="1"/>
</dbReference>
<keyword evidence="8 10" id="KW-0472">Membrane</keyword>
<keyword evidence="5 10" id="KW-1133">Transmembrane helix</keyword>